<comment type="caution">
    <text evidence="3">The sequence shown here is derived from an EMBL/GenBank/DDBJ whole genome shotgun (WGS) entry which is preliminary data.</text>
</comment>
<dbReference type="PROSITE" id="PS51257">
    <property type="entry name" value="PROKAR_LIPOPROTEIN"/>
    <property type="match status" value="1"/>
</dbReference>
<dbReference type="PANTHER" id="PTHR33393">
    <property type="entry name" value="POLYGLUTAMINE SYNTHESIS ACCESSORY PROTEIN RV0574C-RELATED"/>
    <property type="match status" value="1"/>
</dbReference>
<dbReference type="Gene3D" id="3.60.21.10">
    <property type="match status" value="1"/>
</dbReference>
<dbReference type="InterPro" id="IPR052169">
    <property type="entry name" value="CW_Biosynth-Accessory"/>
</dbReference>
<proteinExistence type="inferred from homology"/>
<dbReference type="AlphaFoldDB" id="A0A4Q7Y4V1"/>
<dbReference type="SUPFAM" id="SSF56300">
    <property type="entry name" value="Metallo-dependent phosphatases"/>
    <property type="match status" value="1"/>
</dbReference>
<evidence type="ECO:0000259" key="2">
    <source>
        <dbReference type="SMART" id="SM00854"/>
    </source>
</evidence>
<protein>
    <submittedName>
        <fullName evidence="3">Poly-gamma-glutamate synthesis protein (Capsule biosynthesis protein)</fullName>
    </submittedName>
</protein>
<dbReference type="Pfam" id="PF09587">
    <property type="entry name" value="PGA_cap"/>
    <property type="match status" value="1"/>
</dbReference>
<dbReference type="SMART" id="SM00854">
    <property type="entry name" value="PGA_cap"/>
    <property type="match status" value="1"/>
</dbReference>
<sequence length="369" mass="37837">MRRVWAVGAAVVLVAACGAEEGTPWSPAGVPGARSTPAAEPRSITLVATGDVLVHQDRALAAGAEQPDGSYDFSGVFAPVADLIGDADLAICHLETPVAAPGGPYRGYPSFEVQPEVVDALAGVGYDLCSTASNHSLDAGFDGLARTLDVLDAAGIAHTGTYRSEQESGRPTLVDVAGVTVGHVASTFGLNGVPLPAGREWSVDVAALPDVDAMLEAAARARAAGAQIVVASLHCCQEYRHDPTDTQVAATRALLASPDVDLVVGHHAHVVQPFEQIAGEWVAYGLGNHLAEHAIRGYPTEDSVAARFTFTEGPDGGFTVTRAEAVPLTIDLGSDAVTVRPADPATAQRVAEVLDRRGAVAAGLAVVPG</sequence>
<gene>
    <name evidence="3" type="ORF">BKA19_1109</name>
</gene>
<dbReference type="InterPro" id="IPR019079">
    <property type="entry name" value="Capsule_synth_CapA"/>
</dbReference>
<dbReference type="InterPro" id="IPR029052">
    <property type="entry name" value="Metallo-depent_PP-like"/>
</dbReference>
<reference evidence="3 4" key="1">
    <citation type="submission" date="2019-02" db="EMBL/GenBank/DDBJ databases">
        <title>Sequencing the genomes of 1000 actinobacteria strains.</title>
        <authorList>
            <person name="Klenk H.-P."/>
        </authorList>
    </citation>
    <scope>NUCLEOTIDE SEQUENCE [LARGE SCALE GENOMIC DNA]</scope>
    <source>
        <strain evidence="3 4">DSM 44509</strain>
    </source>
</reference>
<evidence type="ECO:0000313" key="3">
    <source>
        <dbReference type="EMBL" id="RZU31444.1"/>
    </source>
</evidence>
<name>A0A4Q7Y4V1_9ACTN</name>
<feature type="domain" description="Capsule synthesis protein CapA" evidence="2">
    <location>
        <begin position="45"/>
        <end position="293"/>
    </location>
</feature>
<accession>A0A4Q7Y4V1</accession>
<dbReference type="CDD" id="cd07381">
    <property type="entry name" value="MPP_CapA"/>
    <property type="match status" value="1"/>
</dbReference>
<evidence type="ECO:0000313" key="4">
    <source>
        <dbReference type="Proteomes" id="UP000292507"/>
    </source>
</evidence>
<dbReference type="OrthoDB" id="9810718at2"/>
<evidence type="ECO:0000256" key="1">
    <source>
        <dbReference type="ARBA" id="ARBA00005662"/>
    </source>
</evidence>
<dbReference type="PANTHER" id="PTHR33393:SF13">
    <property type="entry name" value="PGA BIOSYNTHESIS PROTEIN CAPA"/>
    <property type="match status" value="1"/>
</dbReference>
<keyword evidence="4" id="KW-1185">Reference proteome</keyword>
<dbReference type="EMBL" id="SHKV01000001">
    <property type="protein sequence ID" value="RZU31444.1"/>
    <property type="molecule type" value="Genomic_DNA"/>
</dbReference>
<dbReference type="Proteomes" id="UP000292507">
    <property type="component" value="Unassembled WGS sequence"/>
</dbReference>
<comment type="similarity">
    <text evidence="1">Belongs to the CapA family.</text>
</comment>
<dbReference type="RefSeq" id="WP_104528094.1">
    <property type="nucleotide sequence ID" value="NZ_POQT01000010.1"/>
</dbReference>
<organism evidence="3 4">
    <name type="scientific">Blastococcus saxobsidens</name>
    <dbReference type="NCBI Taxonomy" id="138336"/>
    <lineage>
        <taxon>Bacteria</taxon>
        <taxon>Bacillati</taxon>
        <taxon>Actinomycetota</taxon>
        <taxon>Actinomycetes</taxon>
        <taxon>Geodermatophilales</taxon>
        <taxon>Geodermatophilaceae</taxon>
        <taxon>Blastococcus</taxon>
    </lineage>
</organism>